<dbReference type="AlphaFoldDB" id="A0A1G7RQP5"/>
<dbReference type="SUPFAM" id="SSF53383">
    <property type="entry name" value="PLP-dependent transferases"/>
    <property type="match status" value="1"/>
</dbReference>
<evidence type="ECO:0000256" key="9">
    <source>
        <dbReference type="HAMAP-Rule" id="MF_01023"/>
    </source>
</evidence>
<comment type="catalytic activity">
    <reaction evidence="8 9">
        <text>L-histidinol phosphate + 2-oxoglutarate = 3-(imidazol-4-yl)-2-oxopropyl phosphate + L-glutamate</text>
        <dbReference type="Rhea" id="RHEA:23744"/>
        <dbReference type="ChEBI" id="CHEBI:16810"/>
        <dbReference type="ChEBI" id="CHEBI:29985"/>
        <dbReference type="ChEBI" id="CHEBI:57766"/>
        <dbReference type="ChEBI" id="CHEBI:57980"/>
        <dbReference type="EC" id="2.6.1.9"/>
    </reaction>
</comment>
<evidence type="ECO:0000256" key="7">
    <source>
        <dbReference type="ARBA" id="ARBA00022898"/>
    </source>
</evidence>
<protein>
    <recommendedName>
        <fullName evidence="9">Histidinol-phosphate aminotransferase</fullName>
        <ecNumber evidence="9">2.6.1.9</ecNumber>
    </recommendedName>
    <alternativeName>
        <fullName evidence="9">Imidazole acetol-phosphate transaminase</fullName>
    </alternativeName>
</protein>
<organism evidence="11 12">
    <name type="scientific">Pelagibacterium luteolum</name>
    <dbReference type="NCBI Taxonomy" id="440168"/>
    <lineage>
        <taxon>Bacteria</taxon>
        <taxon>Pseudomonadati</taxon>
        <taxon>Pseudomonadota</taxon>
        <taxon>Alphaproteobacteria</taxon>
        <taxon>Hyphomicrobiales</taxon>
        <taxon>Devosiaceae</taxon>
        <taxon>Pelagibacterium</taxon>
    </lineage>
</organism>
<comment type="cofactor">
    <cofactor evidence="1 9">
        <name>pyridoxal 5'-phosphate</name>
        <dbReference type="ChEBI" id="CHEBI:597326"/>
    </cofactor>
</comment>
<keyword evidence="5 9" id="KW-0032">Aminotransferase</keyword>
<keyword evidence="9" id="KW-0368">Histidine biosynthesis</keyword>
<feature type="domain" description="Aminotransferase class I/classII large" evidence="10">
    <location>
        <begin position="75"/>
        <end position="400"/>
    </location>
</feature>
<evidence type="ECO:0000256" key="8">
    <source>
        <dbReference type="ARBA" id="ARBA00047481"/>
    </source>
</evidence>
<dbReference type="PANTHER" id="PTHR43643:SF3">
    <property type="entry name" value="HISTIDINOL-PHOSPHATE AMINOTRANSFERASE"/>
    <property type="match status" value="1"/>
</dbReference>
<evidence type="ECO:0000256" key="3">
    <source>
        <dbReference type="ARBA" id="ARBA00007970"/>
    </source>
</evidence>
<dbReference type="STRING" id="440168.SAMN04487974_10160"/>
<dbReference type="EC" id="2.6.1.9" evidence="9"/>
<evidence type="ECO:0000313" key="12">
    <source>
        <dbReference type="Proteomes" id="UP000199495"/>
    </source>
</evidence>
<evidence type="ECO:0000256" key="4">
    <source>
        <dbReference type="ARBA" id="ARBA00011738"/>
    </source>
</evidence>
<comment type="similarity">
    <text evidence="3 9">Belongs to the class-II pyridoxal-phosphate-dependent aminotransferase family. Histidinol-phosphate aminotransferase subfamily.</text>
</comment>
<sequence>MQGWALAINHQPRAGANCLGSKLSLWSARPVKRAIFSPIQVNAMTERPVPQKGILNIAPYVPGRSSAPGKKAAENIKLSANESPLGASPKAIEAVRAAAEKLEIYPEGSSRELRQALGEVHGIDPERIVVGAGSDEVLHLLAQTYIGDGDEAVMSQYGFMVYPIVTQAAGGTPVIAPETDYRADVDALLAAVTEKTRIVFLANPNNPTGTYLSADELDRLHAGLPSNVLLVIDSAYAEYVTAADYGVGISLVERADNVVMVRTFSKMGLAAARVGWLYGPEHLVDAVNRIRGPFNVSVLGQVAATAAVRDLAFTKALRAHNGQWRDWLTAKIASNRLRVLPSQGNFILVLFPETPGQTASDANAALLERGLVVREMGGYGISNGLRISIGSEDAMRAVADCLQTFMDEQ</sequence>
<keyword evidence="6 9" id="KW-0808">Transferase</keyword>
<dbReference type="Gene3D" id="3.40.640.10">
    <property type="entry name" value="Type I PLP-dependent aspartate aminotransferase-like (Major domain)"/>
    <property type="match status" value="1"/>
</dbReference>
<dbReference type="GO" id="GO:0000105">
    <property type="term" value="P:L-histidine biosynthetic process"/>
    <property type="evidence" value="ECO:0007669"/>
    <property type="project" value="UniProtKB-UniRule"/>
</dbReference>
<keyword evidence="9" id="KW-0028">Amino-acid biosynthesis</keyword>
<comment type="subunit">
    <text evidence="4 9">Homodimer.</text>
</comment>
<dbReference type="Proteomes" id="UP000199495">
    <property type="component" value="Unassembled WGS sequence"/>
</dbReference>
<reference evidence="11 12" key="1">
    <citation type="submission" date="2016-10" db="EMBL/GenBank/DDBJ databases">
        <authorList>
            <person name="de Groot N.N."/>
        </authorList>
    </citation>
    <scope>NUCLEOTIDE SEQUENCE [LARGE SCALE GENOMIC DNA]</scope>
    <source>
        <strain evidence="11 12">CGMCC 1.10267</strain>
    </source>
</reference>
<dbReference type="GO" id="GO:0004400">
    <property type="term" value="F:histidinol-phosphate transaminase activity"/>
    <property type="evidence" value="ECO:0007669"/>
    <property type="project" value="UniProtKB-UniRule"/>
</dbReference>
<dbReference type="CDD" id="cd00609">
    <property type="entry name" value="AAT_like"/>
    <property type="match status" value="1"/>
</dbReference>
<dbReference type="InterPro" id="IPR015424">
    <property type="entry name" value="PyrdxlP-dep_Trfase"/>
</dbReference>
<evidence type="ECO:0000256" key="6">
    <source>
        <dbReference type="ARBA" id="ARBA00022679"/>
    </source>
</evidence>
<comment type="pathway">
    <text evidence="2 9">Amino-acid biosynthesis; L-histidine biosynthesis; L-histidine from 5-phospho-alpha-D-ribose 1-diphosphate: step 7/9.</text>
</comment>
<dbReference type="InterPro" id="IPR005861">
    <property type="entry name" value="HisP_aminotrans"/>
</dbReference>
<dbReference type="InterPro" id="IPR015422">
    <property type="entry name" value="PyrdxlP-dep_Trfase_small"/>
</dbReference>
<evidence type="ECO:0000259" key="10">
    <source>
        <dbReference type="Pfam" id="PF00155"/>
    </source>
</evidence>
<dbReference type="HAMAP" id="MF_01023">
    <property type="entry name" value="HisC_aminotrans_2"/>
    <property type="match status" value="1"/>
</dbReference>
<dbReference type="InterPro" id="IPR050106">
    <property type="entry name" value="HistidinolP_aminotransfase"/>
</dbReference>
<evidence type="ECO:0000313" key="11">
    <source>
        <dbReference type="EMBL" id="SDG13098.1"/>
    </source>
</evidence>
<dbReference type="NCBIfam" id="TIGR01141">
    <property type="entry name" value="hisC"/>
    <property type="match status" value="1"/>
</dbReference>
<keyword evidence="12" id="KW-1185">Reference proteome</keyword>
<dbReference type="EMBL" id="FNCS01000001">
    <property type="protein sequence ID" value="SDG13098.1"/>
    <property type="molecule type" value="Genomic_DNA"/>
</dbReference>
<proteinExistence type="inferred from homology"/>
<dbReference type="InterPro" id="IPR004839">
    <property type="entry name" value="Aminotransferase_I/II_large"/>
</dbReference>
<evidence type="ECO:0000256" key="5">
    <source>
        <dbReference type="ARBA" id="ARBA00022576"/>
    </source>
</evidence>
<accession>A0A1G7RQP5</accession>
<evidence type="ECO:0000256" key="2">
    <source>
        <dbReference type="ARBA" id="ARBA00005011"/>
    </source>
</evidence>
<dbReference type="InterPro" id="IPR015421">
    <property type="entry name" value="PyrdxlP-dep_Trfase_major"/>
</dbReference>
<keyword evidence="7 9" id="KW-0663">Pyridoxal phosphate</keyword>
<gene>
    <name evidence="9" type="primary">hisC</name>
    <name evidence="11" type="ORF">SAMN04487974_10160</name>
</gene>
<dbReference type="PANTHER" id="PTHR43643">
    <property type="entry name" value="HISTIDINOL-PHOSPHATE AMINOTRANSFERASE 2"/>
    <property type="match status" value="1"/>
</dbReference>
<dbReference type="Gene3D" id="3.90.1150.10">
    <property type="entry name" value="Aspartate Aminotransferase, domain 1"/>
    <property type="match status" value="1"/>
</dbReference>
<feature type="modified residue" description="N6-(pyridoxal phosphate)lysine" evidence="9">
    <location>
        <position position="266"/>
    </location>
</feature>
<name>A0A1G7RQP5_9HYPH</name>
<dbReference type="GO" id="GO:0030170">
    <property type="term" value="F:pyridoxal phosphate binding"/>
    <property type="evidence" value="ECO:0007669"/>
    <property type="project" value="InterPro"/>
</dbReference>
<dbReference type="Pfam" id="PF00155">
    <property type="entry name" value="Aminotran_1_2"/>
    <property type="match status" value="1"/>
</dbReference>
<dbReference type="UniPathway" id="UPA00031">
    <property type="reaction ID" value="UER00012"/>
</dbReference>
<evidence type="ECO:0000256" key="1">
    <source>
        <dbReference type="ARBA" id="ARBA00001933"/>
    </source>
</evidence>